<feature type="transmembrane region" description="Helical" evidence="10">
    <location>
        <begin position="380"/>
        <end position="402"/>
    </location>
</feature>
<dbReference type="EMBL" id="CALNXJ010000006">
    <property type="protein sequence ID" value="CAH3041705.1"/>
    <property type="molecule type" value="Genomic_DNA"/>
</dbReference>
<evidence type="ECO:0000256" key="10">
    <source>
        <dbReference type="SAM" id="Phobius"/>
    </source>
</evidence>
<comment type="similarity">
    <text evidence="9">Belongs to the G-protein coupled receptor 1 family.</text>
</comment>
<dbReference type="Pfam" id="PF00001">
    <property type="entry name" value="7tm_1"/>
    <property type="match status" value="1"/>
</dbReference>
<evidence type="ECO:0000256" key="7">
    <source>
        <dbReference type="ARBA" id="ARBA00023224"/>
    </source>
</evidence>
<dbReference type="PROSITE" id="PS00237">
    <property type="entry name" value="G_PROTEIN_RECEP_F1_1"/>
    <property type="match status" value="1"/>
</dbReference>
<proteinExistence type="inferred from homology"/>
<name>A0AAU9W2I8_9CNID</name>
<evidence type="ECO:0000256" key="2">
    <source>
        <dbReference type="ARBA" id="ARBA00022692"/>
    </source>
</evidence>
<feature type="domain" description="G-protein coupled receptors family 1 profile" evidence="11">
    <location>
        <begin position="44"/>
        <end position="298"/>
    </location>
</feature>
<evidence type="ECO:0000256" key="3">
    <source>
        <dbReference type="ARBA" id="ARBA00022989"/>
    </source>
</evidence>
<evidence type="ECO:0000256" key="1">
    <source>
        <dbReference type="ARBA" id="ARBA00004141"/>
    </source>
</evidence>
<dbReference type="GO" id="GO:0016020">
    <property type="term" value="C:membrane"/>
    <property type="evidence" value="ECO:0007669"/>
    <property type="project" value="UniProtKB-SubCell"/>
</dbReference>
<evidence type="ECO:0008006" key="15">
    <source>
        <dbReference type="Google" id="ProtNLM"/>
    </source>
</evidence>
<evidence type="ECO:0000313" key="14">
    <source>
        <dbReference type="Proteomes" id="UP001159428"/>
    </source>
</evidence>
<accession>A0AAU9W2I8</accession>
<dbReference type="AlphaFoldDB" id="A0AAU9W2I8"/>
<evidence type="ECO:0000313" key="13">
    <source>
        <dbReference type="EMBL" id="CAH3041705.1"/>
    </source>
</evidence>
<dbReference type="GO" id="GO:0004930">
    <property type="term" value="F:G protein-coupled receptor activity"/>
    <property type="evidence" value="ECO:0007669"/>
    <property type="project" value="UniProtKB-KW"/>
</dbReference>
<comment type="subcellular location">
    <subcellularLocation>
        <location evidence="1">Membrane</location>
        <topology evidence="1">Multi-pass membrane protein</topology>
    </subcellularLocation>
</comment>
<keyword evidence="3 10" id="KW-1133">Transmembrane helix</keyword>
<feature type="transmembrane region" description="Helical" evidence="10">
    <location>
        <begin position="280"/>
        <end position="297"/>
    </location>
</feature>
<keyword evidence="14" id="KW-1185">Reference proteome</keyword>
<feature type="transmembrane region" description="Helical" evidence="10">
    <location>
        <begin position="422"/>
        <end position="448"/>
    </location>
</feature>
<dbReference type="PROSITE" id="PS51225">
    <property type="entry name" value="MARVEL"/>
    <property type="match status" value="1"/>
</dbReference>
<feature type="transmembrane region" description="Helical" evidence="10">
    <location>
        <begin position="317"/>
        <end position="336"/>
    </location>
</feature>
<evidence type="ECO:0000256" key="9">
    <source>
        <dbReference type="RuleBase" id="RU000688"/>
    </source>
</evidence>
<keyword evidence="6 9" id="KW-0675">Receptor</keyword>
<feature type="transmembrane region" description="Helical" evidence="10">
    <location>
        <begin position="145"/>
        <end position="166"/>
    </location>
</feature>
<dbReference type="InterPro" id="IPR017452">
    <property type="entry name" value="GPCR_Rhodpsn_7TM"/>
</dbReference>
<dbReference type="InterPro" id="IPR050125">
    <property type="entry name" value="GPCR_opsins"/>
</dbReference>
<evidence type="ECO:0000256" key="4">
    <source>
        <dbReference type="ARBA" id="ARBA00023040"/>
    </source>
</evidence>
<dbReference type="Pfam" id="PF01284">
    <property type="entry name" value="MARVEL"/>
    <property type="match status" value="1"/>
</dbReference>
<dbReference type="PANTHER" id="PTHR24240">
    <property type="entry name" value="OPSIN"/>
    <property type="match status" value="1"/>
</dbReference>
<sequence length="457" mass="52058">MSTLEELRNFHNDRLFRELVSRTTLLVVVESAVMAFVALSAFLGNILVCVAVTRNPRLHTPTNVLICALSVTDITMSVCTMPLTVGVLISGRWIYSREVCQFQGSFPLTLAVISLQLMVVIAINRYLCVVKPNLYRRIFTVKKSIGFAVGVFCFACLPTLSPMFYARDDFTFHPGKAYCAFAMEQNFIFALCMGMGFIMSPFIIMSCLYCRIYWSVRRAVFPQSGNADSESQRNAHVQEVKVTKTLAAVLIGFSLCWFPIMIIDQIDFTNGAPMLPRQVYYFYGLSIYMSSAINPVLYPNSRRPMINSAYICSIRGFLKILESILLLASFIFGQLYESFYSPPHLPYFFVAVFVGMILLLLLYTFFLFSLEKRFETFNWYLMDVIFCGFLAVMLTASAGLLAKEADFRERHGNDFSGWLYDRLVAAVVLAFVVVLLLIIDIIVSLFQYRRLRQMGQR</sequence>
<feature type="transmembrane region" description="Helical" evidence="10">
    <location>
        <begin position="25"/>
        <end position="52"/>
    </location>
</feature>
<keyword evidence="4 9" id="KW-0297">G-protein coupled receptor</keyword>
<protein>
    <recommendedName>
        <fullName evidence="15">G-protein coupled receptors family 1 profile domain-containing protein</fullName>
    </recommendedName>
</protein>
<organism evidence="13 14">
    <name type="scientific">Pocillopora meandrina</name>
    <dbReference type="NCBI Taxonomy" id="46732"/>
    <lineage>
        <taxon>Eukaryota</taxon>
        <taxon>Metazoa</taxon>
        <taxon>Cnidaria</taxon>
        <taxon>Anthozoa</taxon>
        <taxon>Hexacorallia</taxon>
        <taxon>Scleractinia</taxon>
        <taxon>Astrocoeniina</taxon>
        <taxon>Pocilloporidae</taxon>
        <taxon>Pocillopora</taxon>
    </lineage>
</organism>
<feature type="transmembrane region" description="Helical" evidence="10">
    <location>
        <begin position="186"/>
        <end position="209"/>
    </location>
</feature>
<feature type="transmembrane region" description="Helical" evidence="10">
    <location>
        <begin position="106"/>
        <end position="124"/>
    </location>
</feature>
<dbReference type="PRINTS" id="PR00237">
    <property type="entry name" value="GPCRRHODOPSN"/>
</dbReference>
<dbReference type="Proteomes" id="UP001159428">
    <property type="component" value="Unassembled WGS sequence"/>
</dbReference>
<keyword evidence="5 8" id="KW-0472">Membrane</keyword>
<evidence type="ECO:0000256" key="5">
    <source>
        <dbReference type="ARBA" id="ARBA00023136"/>
    </source>
</evidence>
<feature type="transmembrane region" description="Helical" evidence="10">
    <location>
        <begin position="64"/>
        <end position="94"/>
    </location>
</feature>
<dbReference type="InterPro" id="IPR000276">
    <property type="entry name" value="GPCR_Rhodpsn"/>
</dbReference>
<feature type="transmembrane region" description="Helical" evidence="10">
    <location>
        <begin position="242"/>
        <end position="260"/>
    </location>
</feature>
<evidence type="ECO:0000259" key="11">
    <source>
        <dbReference type="PROSITE" id="PS50262"/>
    </source>
</evidence>
<feature type="domain" description="MARVEL" evidence="12">
    <location>
        <begin position="310"/>
        <end position="449"/>
    </location>
</feature>
<reference evidence="13 14" key="1">
    <citation type="submission" date="2022-05" db="EMBL/GenBank/DDBJ databases">
        <authorList>
            <consortium name="Genoscope - CEA"/>
            <person name="William W."/>
        </authorList>
    </citation>
    <scope>NUCLEOTIDE SEQUENCE [LARGE SCALE GENOMIC DNA]</scope>
</reference>
<keyword evidence="2 8" id="KW-0812">Transmembrane</keyword>
<evidence type="ECO:0000259" key="12">
    <source>
        <dbReference type="PROSITE" id="PS51225"/>
    </source>
</evidence>
<dbReference type="SUPFAM" id="SSF81321">
    <property type="entry name" value="Family A G protein-coupled receptor-like"/>
    <property type="match status" value="1"/>
</dbReference>
<keyword evidence="7 9" id="KW-0807">Transducer</keyword>
<dbReference type="PROSITE" id="PS50262">
    <property type="entry name" value="G_PROTEIN_RECEP_F1_2"/>
    <property type="match status" value="1"/>
</dbReference>
<dbReference type="CDD" id="cd00637">
    <property type="entry name" value="7tm_classA_rhodopsin-like"/>
    <property type="match status" value="1"/>
</dbReference>
<evidence type="ECO:0000256" key="6">
    <source>
        <dbReference type="ARBA" id="ARBA00023170"/>
    </source>
</evidence>
<comment type="caution">
    <text evidence="13">The sequence shown here is derived from an EMBL/GenBank/DDBJ whole genome shotgun (WGS) entry which is preliminary data.</text>
</comment>
<dbReference type="Gene3D" id="1.20.1070.10">
    <property type="entry name" value="Rhodopsin 7-helix transmembrane proteins"/>
    <property type="match status" value="1"/>
</dbReference>
<evidence type="ECO:0000256" key="8">
    <source>
        <dbReference type="PROSITE-ProRule" id="PRU00581"/>
    </source>
</evidence>
<dbReference type="InterPro" id="IPR008253">
    <property type="entry name" value="Marvel"/>
</dbReference>
<feature type="transmembrane region" description="Helical" evidence="10">
    <location>
        <begin position="348"/>
        <end position="368"/>
    </location>
</feature>
<gene>
    <name evidence="13" type="ORF">PMEA_00028340</name>
</gene>